<feature type="domain" description="N-acetyltransferase" evidence="3">
    <location>
        <begin position="311"/>
        <end position="419"/>
    </location>
</feature>
<organism evidence="4 5">
    <name type="scientific">Ditylenchus dipsaci</name>
    <dbReference type="NCBI Taxonomy" id="166011"/>
    <lineage>
        <taxon>Eukaryota</taxon>
        <taxon>Metazoa</taxon>
        <taxon>Ecdysozoa</taxon>
        <taxon>Nematoda</taxon>
        <taxon>Chromadorea</taxon>
        <taxon>Rhabditida</taxon>
        <taxon>Tylenchina</taxon>
        <taxon>Tylenchomorpha</taxon>
        <taxon>Sphaerularioidea</taxon>
        <taxon>Anguinidae</taxon>
        <taxon>Anguininae</taxon>
        <taxon>Ditylenchus</taxon>
    </lineage>
</organism>
<reference evidence="5" key="1">
    <citation type="submission" date="2022-11" db="UniProtKB">
        <authorList>
            <consortium name="WormBaseParasite"/>
        </authorList>
    </citation>
    <scope>IDENTIFICATION</scope>
</reference>
<keyword evidence="1" id="KW-0808">Transferase</keyword>
<accession>A0A915DGD8</accession>
<dbReference type="PROSITE" id="PS51186">
    <property type="entry name" value="GNAT"/>
    <property type="match status" value="2"/>
</dbReference>
<proteinExistence type="predicted"/>
<sequence length="421" mass="46914">MRLIAIEQGHILLDLMMQKDEGGFQKEETKKNGKCGSNRECKKGTLCSAWPSFASKDGIKPRSRMNNPSTSAGTCQLAQNLEDTSGYRKWFRHIVEEEPVGKTKILQCKFGSEAIGTLEYGPSYNNANWMSISWVGTDPSWQGQGVGKALLTTALNKIKQAKDAETVDFSDWVDDLEQIKDEVYTSLKEDDDLEAQYDKLRSKLREIEGDAEGHKVFHTHPITAMEIAVGLSKMKDRGGKAFQSISNVAGDVHICGHFKPSAITACKHGPTKITMSMTSANQPRPKGLNVCVRQKCSRPTTCRKKASHANIAIESSEYAPYIQDESKYGSMKPGVVTIMWVATDETYQGKGVGKALLTSALNKIKKEKSDSTSHVVLTVKDCESRQGNPHAERLYKRCGFHWRNPDDHKKTCQMYIPLKIM</sequence>
<name>A0A915DGD8_9BILA</name>
<evidence type="ECO:0000259" key="3">
    <source>
        <dbReference type="PROSITE" id="PS51186"/>
    </source>
</evidence>
<dbReference type="InterPro" id="IPR050680">
    <property type="entry name" value="YpeA/RimI_acetyltransf"/>
</dbReference>
<feature type="domain" description="N-acetyltransferase" evidence="3">
    <location>
        <begin position="64"/>
        <end position="236"/>
    </location>
</feature>
<dbReference type="AlphaFoldDB" id="A0A915DGD8"/>
<dbReference type="Pfam" id="PF13508">
    <property type="entry name" value="Acetyltransf_7"/>
    <property type="match status" value="1"/>
</dbReference>
<evidence type="ECO:0000256" key="1">
    <source>
        <dbReference type="ARBA" id="ARBA00022679"/>
    </source>
</evidence>
<keyword evidence="4" id="KW-1185">Reference proteome</keyword>
<evidence type="ECO:0000313" key="4">
    <source>
        <dbReference type="Proteomes" id="UP000887574"/>
    </source>
</evidence>
<dbReference type="SUPFAM" id="SSF55729">
    <property type="entry name" value="Acyl-CoA N-acyltransferases (Nat)"/>
    <property type="match status" value="2"/>
</dbReference>
<dbReference type="WBParaSite" id="jg19594">
    <property type="protein sequence ID" value="jg19594"/>
    <property type="gene ID" value="jg19594"/>
</dbReference>
<dbReference type="InterPro" id="IPR016181">
    <property type="entry name" value="Acyl_CoA_acyltransferase"/>
</dbReference>
<evidence type="ECO:0000256" key="2">
    <source>
        <dbReference type="ARBA" id="ARBA00023315"/>
    </source>
</evidence>
<evidence type="ECO:0000313" key="5">
    <source>
        <dbReference type="WBParaSite" id="jg19594"/>
    </source>
</evidence>
<dbReference type="CDD" id="cd04301">
    <property type="entry name" value="NAT_SF"/>
    <property type="match status" value="2"/>
</dbReference>
<dbReference type="PANTHER" id="PTHR43420">
    <property type="entry name" value="ACETYLTRANSFERASE"/>
    <property type="match status" value="1"/>
</dbReference>
<protein>
    <submittedName>
        <fullName evidence="5">N-acetyltransferase domain-containing protein</fullName>
    </submittedName>
</protein>
<dbReference type="Gene3D" id="3.40.630.30">
    <property type="match status" value="2"/>
</dbReference>
<dbReference type="GO" id="GO:0016747">
    <property type="term" value="F:acyltransferase activity, transferring groups other than amino-acyl groups"/>
    <property type="evidence" value="ECO:0007669"/>
    <property type="project" value="InterPro"/>
</dbReference>
<dbReference type="Pfam" id="PF00583">
    <property type="entry name" value="Acetyltransf_1"/>
    <property type="match status" value="1"/>
</dbReference>
<dbReference type="InterPro" id="IPR000182">
    <property type="entry name" value="GNAT_dom"/>
</dbReference>
<keyword evidence="2" id="KW-0012">Acyltransferase</keyword>
<dbReference type="Proteomes" id="UP000887574">
    <property type="component" value="Unplaced"/>
</dbReference>